<sequence length="236" mass="27713">MEKNKTGKYLKYAIGEIILVVIGIIIALQINTWNGEKKDRTYELKMLSEVKSALKDDLKYIEFMVERTNSIDSMVNVISEQIINKSIFVDSLYLNEDGNWYVLQNGTGFRYNSGPYEALKSSGIDKIANDSLRQKLINLYDHEFPLTEIIVTKYNDEYSSQMKTLKSLSDYTTVSKNQDQYVYNKKYPKDLFQNQDFIKLMNEFQYRAKITLSNFEYTIPQIRDMIDQIENELKNK</sequence>
<dbReference type="EMBL" id="JBHSGP010000004">
    <property type="protein sequence ID" value="MFC4720959.1"/>
    <property type="molecule type" value="Genomic_DNA"/>
</dbReference>
<dbReference type="InterPro" id="IPR045749">
    <property type="entry name" value="DUF6090"/>
</dbReference>
<keyword evidence="1" id="KW-0812">Transmembrane</keyword>
<keyword evidence="1" id="KW-1133">Transmembrane helix</keyword>
<comment type="caution">
    <text evidence="2">The sequence shown here is derived from an EMBL/GenBank/DDBJ whole genome shotgun (WGS) entry which is preliminary data.</text>
</comment>
<evidence type="ECO:0000313" key="2">
    <source>
        <dbReference type="EMBL" id="MFC4720959.1"/>
    </source>
</evidence>
<keyword evidence="3" id="KW-1185">Reference proteome</keyword>
<reference evidence="3" key="1">
    <citation type="journal article" date="2019" name="Int. J. Syst. Evol. Microbiol.">
        <title>The Global Catalogue of Microorganisms (GCM) 10K type strain sequencing project: providing services to taxonomists for standard genome sequencing and annotation.</title>
        <authorList>
            <consortium name="The Broad Institute Genomics Platform"/>
            <consortium name="The Broad Institute Genome Sequencing Center for Infectious Disease"/>
            <person name="Wu L."/>
            <person name="Ma J."/>
        </authorList>
    </citation>
    <scope>NUCLEOTIDE SEQUENCE [LARGE SCALE GENOMIC DNA]</scope>
    <source>
        <strain evidence="3">CCUG 63682</strain>
    </source>
</reference>
<name>A0ABV9N0K0_9FLAO</name>
<dbReference type="Pfam" id="PF19578">
    <property type="entry name" value="DUF6090"/>
    <property type="match status" value="1"/>
</dbReference>
<evidence type="ECO:0000256" key="1">
    <source>
        <dbReference type="SAM" id="Phobius"/>
    </source>
</evidence>
<dbReference type="RefSeq" id="WP_387960206.1">
    <property type="nucleotide sequence ID" value="NZ_JBHSGP010000004.1"/>
</dbReference>
<keyword evidence="1" id="KW-0472">Membrane</keyword>
<dbReference type="Proteomes" id="UP001595953">
    <property type="component" value="Unassembled WGS sequence"/>
</dbReference>
<proteinExistence type="predicted"/>
<evidence type="ECO:0000313" key="3">
    <source>
        <dbReference type="Proteomes" id="UP001595953"/>
    </source>
</evidence>
<accession>A0ABV9N0K0</accession>
<protein>
    <submittedName>
        <fullName evidence="2">DUF6090 family protein</fullName>
    </submittedName>
</protein>
<feature type="transmembrane region" description="Helical" evidence="1">
    <location>
        <begin position="12"/>
        <end position="30"/>
    </location>
</feature>
<gene>
    <name evidence="2" type="ORF">ACFO5O_01390</name>
</gene>
<organism evidence="2 3">
    <name type="scientific">Geojedonia litorea</name>
    <dbReference type="NCBI Taxonomy" id="1268269"/>
    <lineage>
        <taxon>Bacteria</taxon>
        <taxon>Pseudomonadati</taxon>
        <taxon>Bacteroidota</taxon>
        <taxon>Flavobacteriia</taxon>
        <taxon>Flavobacteriales</taxon>
        <taxon>Flavobacteriaceae</taxon>
        <taxon>Geojedonia</taxon>
    </lineage>
</organism>